<dbReference type="EMBL" id="QICQ01000002">
    <property type="protein sequence ID" value="PXV83896.1"/>
    <property type="molecule type" value="Genomic_DNA"/>
</dbReference>
<dbReference type="HAMAP" id="MF_00252">
    <property type="entry name" value="Lys_tRNA_synth_class2"/>
    <property type="match status" value="1"/>
</dbReference>
<accession>A0ABX5MD37</accession>
<dbReference type="InterPro" id="IPR018149">
    <property type="entry name" value="Lys-tRNA-synth_II_C"/>
</dbReference>
<keyword evidence="8" id="KW-0963">Cytoplasm</keyword>
<comment type="subcellular location">
    <subcellularLocation>
        <location evidence="8">Cytoplasm</location>
    </subcellularLocation>
</comment>
<keyword evidence="2 8" id="KW-0436">Ligase</keyword>
<evidence type="ECO:0000256" key="6">
    <source>
        <dbReference type="ARBA" id="ARBA00023146"/>
    </source>
</evidence>
<dbReference type="PANTHER" id="PTHR42918:SF15">
    <property type="entry name" value="LYSINE--TRNA LIGASE, CHLOROPLASTIC_MITOCHONDRIAL"/>
    <property type="match status" value="1"/>
</dbReference>
<dbReference type="InterPro" id="IPR004364">
    <property type="entry name" value="Aa-tRNA-synt_II"/>
</dbReference>
<keyword evidence="6 8" id="KW-0030">Aminoacyl-tRNA synthetase</keyword>
<dbReference type="SUPFAM" id="SSF50249">
    <property type="entry name" value="Nucleic acid-binding proteins"/>
    <property type="match status" value="1"/>
</dbReference>
<dbReference type="InterPro" id="IPR044136">
    <property type="entry name" value="Lys-tRNA-ligase_II_N"/>
</dbReference>
<feature type="binding site" evidence="8">
    <location>
        <position position="449"/>
    </location>
    <ligand>
        <name>Mg(2+)</name>
        <dbReference type="ChEBI" id="CHEBI:18420"/>
        <label>1</label>
    </ligand>
</feature>
<proteinExistence type="inferred from homology"/>
<feature type="domain" description="Aminoacyl-transfer RNA synthetases class-II family profile" evidence="10">
    <location>
        <begin position="211"/>
        <end position="526"/>
    </location>
</feature>
<dbReference type="EC" id="6.1.1.6" evidence="8"/>
<name>A0ABX5MD37_9PROT</name>
<dbReference type="NCBIfam" id="TIGR00499">
    <property type="entry name" value="lysS_bact"/>
    <property type="match status" value="1"/>
</dbReference>
<dbReference type="Gene3D" id="3.30.930.10">
    <property type="entry name" value="Bira Bifunctional Protein, Domain 2"/>
    <property type="match status" value="1"/>
</dbReference>
<comment type="similarity">
    <text evidence="1 8">Belongs to the class-II aminoacyl-tRNA synthetase family.</text>
</comment>
<evidence type="ECO:0000256" key="8">
    <source>
        <dbReference type="HAMAP-Rule" id="MF_00252"/>
    </source>
</evidence>
<keyword evidence="3 8" id="KW-0479">Metal-binding</keyword>
<evidence type="ECO:0000256" key="2">
    <source>
        <dbReference type="ARBA" id="ARBA00022598"/>
    </source>
</evidence>
<dbReference type="InterPro" id="IPR004365">
    <property type="entry name" value="NA-bd_OB_tRNA"/>
</dbReference>
<feature type="binding site" evidence="8">
    <location>
        <position position="442"/>
    </location>
    <ligand>
        <name>Mg(2+)</name>
        <dbReference type="ChEBI" id="CHEBI:18420"/>
        <label>1</label>
    </ligand>
</feature>
<dbReference type="Pfam" id="PF00152">
    <property type="entry name" value="tRNA-synt_2"/>
    <property type="match status" value="1"/>
</dbReference>
<comment type="cofactor">
    <cofactor evidence="8 9">
        <name>Mg(2+)</name>
        <dbReference type="ChEBI" id="CHEBI:18420"/>
    </cofactor>
    <text evidence="8 9">Binds 3 Mg(2+) ions per subunit.</text>
</comment>
<dbReference type="CDD" id="cd04322">
    <property type="entry name" value="LysRS_N"/>
    <property type="match status" value="1"/>
</dbReference>
<organism evidence="11 12">
    <name type="scientific">Nitrosomonas eutropha</name>
    <dbReference type="NCBI Taxonomy" id="916"/>
    <lineage>
        <taxon>Bacteria</taxon>
        <taxon>Pseudomonadati</taxon>
        <taxon>Pseudomonadota</taxon>
        <taxon>Betaproteobacteria</taxon>
        <taxon>Nitrosomonadales</taxon>
        <taxon>Nitrosomonadaceae</taxon>
        <taxon>Nitrosomonas</taxon>
    </lineage>
</organism>
<dbReference type="InterPro" id="IPR002313">
    <property type="entry name" value="Lys-tRNA-ligase_II"/>
</dbReference>
<gene>
    <name evidence="8" type="primary">lysS</name>
    <name evidence="11" type="ORF">C8R14_10212</name>
</gene>
<evidence type="ECO:0000256" key="7">
    <source>
        <dbReference type="ARBA" id="ARBA00048573"/>
    </source>
</evidence>
<evidence type="ECO:0000313" key="12">
    <source>
        <dbReference type="Proteomes" id="UP000247780"/>
    </source>
</evidence>
<protein>
    <recommendedName>
        <fullName evidence="8">Lysine--tRNA ligase</fullName>
        <ecNumber evidence="8">6.1.1.6</ecNumber>
    </recommendedName>
    <alternativeName>
        <fullName evidence="8">Lysyl-tRNA synthetase</fullName>
        <shortName evidence="8">LysRS</shortName>
    </alternativeName>
</protein>
<dbReference type="InterPro" id="IPR006195">
    <property type="entry name" value="aa-tRNA-synth_II"/>
</dbReference>
<evidence type="ECO:0000256" key="3">
    <source>
        <dbReference type="ARBA" id="ARBA00022723"/>
    </source>
</evidence>
<dbReference type="Gene3D" id="2.40.50.140">
    <property type="entry name" value="Nucleic acid-binding proteins"/>
    <property type="match status" value="1"/>
</dbReference>
<keyword evidence="12" id="KW-1185">Reference proteome</keyword>
<evidence type="ECO:0000313" key="11">
    <source>
        <dbReference type="EMBL" id="PXV83896.1"/>
    </source>
</evidence>
<keyword evidence="8 9" id="KW-0460">Magnesium</keyword>
<reference evidence="11 12" key="1">
    <citation type="submission" date="2018-04" db="EMBL/GenBank/DDBJ databases">
        <title>Active sludge and wastewater microbial communities from Klosterneuburg, Austria.</title>
        <authorList>
            <person name="Wagner M."/>
        </authorList>
    </citation>
    <scope>NUCLEOTIDE SEQUENCE [LARGE SCALE GENOMIC DNA]</scope>
    <source>
        <strain evidence="11 12">Nm 57</strain>
    </source>
</reference>
<evidence type="ECO:0000256" key="4">
    <source>
        <dbReference type="ARBA" id="ARBA00022741"/>
    </source>
</evidence>
<dbReference type="InterPro" id="IPR012340">
    <property type="entry name" value="NA-bd_OB-fold"/>
</dbReference>
<comment type="catalytic activity">
    <reaction evidence="7 8 9">
        <text>tRNA(Lys) + L-lysine + ATP = L-lysyl-tRNA(Lys) + AMP + diphosphate</text>
        <dbReference type="Rhea" id="RHEA:20792"/>
        <dbReference type="Rhea" id="RHEA-COMP:9696"/>
        <dbReference type="Rhea" id="RHEA-COMP:9697"/>
        <dbReference type="ChEBI" id="CHEBI:30616"/>
        <dbReference type="ChEBI" id="CHEBI:32551"/>
        <dbReference type="ChEBI" id="CHEBI:33019"/>
        <dbReference type="ChEBI" id="CHEBI:78442"/>
        <dbReference type="ChEBI" id="CHEBI:78529"/>
        <dbReference type="ChEBI" id="CHEBI:456215"/>
        <dbReference type="EC" id="6.1.1.6"/>
    </reaction>
</comment>
<dbReference type="NCBIfam" id="NF001756">
    <property type="entry name" value="PRK00484.1"/>
    <property type="match status" value="1"/>
</dbReference>
<comment type="caution">
    <text evidence="11">The sequence shown here is derived from an EMBL/GenBank/DDBJ whole genome shotgun (WGS) entry which is preliminary data.</text>
</comment>
<dbReference type="PANTHER" id="PTHR42918">
    <property type="entry name" value="LYSYL-TRNA SYNTHETASE"/>
    <property type="match status" value="1"/>
</dbReference>
<dbReference type="Pfam" id="PF01336">
    <property type="entry name" value="tRNA_anti-codon"/>
    <property type="match status" value="1"/>
</dbReference>
<feature type="binding site" evidence="8">
    <location>
        <position position="449"/>
    </location>
    <ligand>
        <name>Mg(2+)</name>
        <dbReference type="ChEBI" id="CHEBI:18420"/>
        <label>2</label>
    </ligand>
</feature>
<evidence type="ECO:0000256" key="9">
    <source>
        <dbReference type="RuleBase" id="RU000336"/>
    </source>
</evidence>
<comment type="subunit">
    <text evidence="8">Homodimer.</text>
</comment>
<evidence type="ECO:0000259" key="10">
    <source>
        <dbReference type="PROSITE" id="PS50862"/>
    </source>
</evidence>
<dbReference type="PRINTS" id="PR00982">
    <property type="entry name" value="TRNASYNTHLYS"/>
</dbReference>
<dbReference type="CDD" id="cd00775">
    <property type="entry name" value="LysRS_core"/>
    <property type="match status" value="1"/>
</dbReference>
<evidence type="ECO:0000256" key="1">
    <source>
        <dbReference type="ARBA" id="ARBA00008226"/>
    </source>
</evidence>
<dbReference type="SUPFAM" id="SSF55681">
    <property type="entry name" value="Class II aaRS and biotin synthetases"/>
    <property type="match status" value="1"/>
</dbReference>
<dbReference type="Proteomes" id="UP000247780">
    <property type="component" value="Unassembled WGS sequence"/>
</dbReference>
<evidence type="ECO:0000256" key="5">
    <source>
        <dbReference type="ARBA" id="ARBA00022840"/>
    </source>
</evidence>
<keyword evidence="5 8" id="KW-0067">ATP-binding</keyword>
<keyword evidence="8" id="KW-0648">Protein biosynthesis</keyword>
<sequence>MRQRLQDVRAAWYDTERFYTNKNYIKFGIDMTQEDTSGISQDENSLIAERYSKLTALRQIGNAFPNDYRRDSLARDLHEKYDNDSREELESGQVKVKVAGRMLFKRVMGKASFATIQDMSGRIQLYISNDHTGESAHEAFRHYDLGDILGAEGILFKTRTDELSLRVTRLRLLTKSLRPLPEKFHGLIDQEQKYRRRYLDLITNEETRKVFLVRSKIIQAVREFLVNRGYLEVETPMMHSIPGGATARPFITHHNALDMSLYLRIAPELYLKRLVVGGMEKVFEINRNFRNEGISTRHNPEFTMLEFYEAYQDHHYLMDLTESMLREVALKVLGTTRIVYQQREMDLARPFARLTVMQAILKYHPENSEAQLNNRDDLIKILQAKGIGFNPDSGIGGLQLALFDETTEHLLFEPVFIVDYPAEVSPLARRNDQNPEITDRFELYIAGREIANGFSELNDPEDQASRFLEQARAKEAGDMEAMHYDADYIQALEYGLPPTAGEGIGIDRLVMLLTDSPSIRDVILFPQLRKED</sequence>
<dbReference type="InterPro" id="IPR045864">
    <property type="entry name" value="aa-tRNA-synth_II/BPL/LPL"/>
</dbReference>
<keyword evidence="4 8" id="KW-0547">Nucleotide-binding</keyword>
<dbReference type="PROSITE" id="PS50862">
    <property type="entry name" value="AA_TRNA_LIGASE_II"/>
    <property type="match status" value="1"/>
</dbReference>